<accession>A0ABV8B1T4</accession>
<dbReference type="RefSeq" id="WP_377913244.1">
    <property type="nucleotide sequence ID" value="NZ_JBHRZT010000020.1"/>
</dbReference>
<proteinExistence type="predicted"/>
<gene>
    <name evidence="1" type="ORF">ACFOU2_06255</name>
</gene>
<evidence type="ECO:0000313" key="1">
    <source>
        <dbReference type="EMBL" id="MFC3883137.1"/>
    </source>
</evidence>
<organism evidence="1 2">
    <name type="scientific">Bacillus songklensis</name>
    <dbReference type="NCBI Taxonomy" id="1069116"/>
    <lineage>
        <taxon>Bacteria</taxon>
        <taxon>Bacillati</taxon>
        <taxon>Bacillota</taxon>
        <taxon>Bacilli</taxon>
        <taxon>Bacillales</taxon>
        <taxon>Bacillaceae</taxon>
        <taxon>Bacillus</taxon>
    </lineage>
</organism>
<dbReference type="EMBL" id="JBHRZT010000020">
    <property type="protein sequence ID" value="MFC3883137.1"/>
    <property type="molecule type" value="Genomic_DNA"/>
</dbReference>
<evidence type="ECO:0000313" key="2">
    <source>
        <dbReference type="Proteomes" id="UP001595752"/>
    </source>
</evidence>
<dbReference type="Proteomes" id="UP001595752">
    <property type="component" value="Unassembled WGS sequence"/>
</dbReference>
<sequence length="91" mass="10856">MDFDLELQEKEVFREILWEGDFDRIAIWLDGEWSVIASVHYEQKKQQEDPIYVLQKQEVFDAGFSDETIELLIQEIEDILNGRITKGLMDY</sequence>
<name>A0ABV8B1T4_9BACI</name>
<comment type="caution">
    <text evidence="1">The sequence shown here is derived from an EMBL/GenBank/DDBJ whole genome shotgun (WGS) entry which is preliminary data.</text>
</comment>
<protein>
    <submittedName>
        <fullName evidence="1">Uncharacterized protein</fullName>
    </submittedName>
</protein>
<keyword evidence="2" id="KW-1185">Reference proteome</keyword>
<reference evidence="2" key="1">
    <citation type="journal article" date="2019" name="Int. J. Syst. Evol. Microbiol.">
        <title>The Global Catalogue of Microorganisms (GCM) 10K type strain sequencing project: providing services to taxonomists for standard genome sequencing and annotation.</title>
        <authorList>
            <consortium name="The Broad Institute Genomics Platform"/>
            <consortium name="The Broad Institute Genome Sequencing Center for Infectious Disease"/>
            <person name="Wu L."/>
            <person name="Ma J."/>
        </authorList>
    </citation>
    <scope>NUCLEOTIDE SEQUENCE [LARGE SCALE GENOMIC DNA]</scope>
    <source>
        <strain evidence="2">CCUG 61889</strain>
    </source>
</reference>